<proteinExistence type="predicted"/>
<dbReference type="Proteomes" id="UP001239111">
    <property type="component" value="Chromosome 3"/>
</dbReference>
<sequence>MRGGTRNHLFFIKFIIFVLLDFDGFLRKCKAHSRTEQVVEARHSEPERKFLFIVSIQDVRKPLKAGYPEATHLCTGALISRRDILTAAHCLENEGRLMFLEGGTKVKNIEVLVGSSNLRECTTYYPDSWHTFENWADRKGKSIEFNENDIAVMKLITAISDSHVMPATLSKKKYNEIYGFNVFTAGWSKQENGQIGSVKKSSSLIVLDKRKCEAEYKQRTGIERVIEKIYICTKANPPVLLSEGESGGPVFDKNAEILGINSGLSSKDATNPSEIINVHISIDAYRAFIASVRTSSKKSKCLGLFCTM</sequence>
<organism evidence="1 2">
    <name type="scientific">Eretmocerus hayati</name>
    <dbReference type="NCBI Taxonomy" id="131215"/>
    <lineage>
        <taxon>Eukaryota</taxon>
        <taxon>Metazoa</taxon>
        <taxon>Ecdysozoa</taxon>
        <taxon>Arthropoda</taxon>
        <taxon>Hexapoda</taxon>
        <taxon>Insecta</taxon>
        <taxon>Pterygota</taxon>
        <taxon>Neoptera</taxon>
        <taxon>Endopterygota</taxon>
        <taxon>Hymenoptera</taxon>
        <taxon>Apocrita</taxon>
        <taxon>Proctotrupomorpha</taxon>
        <taxon>Chalcidoidea</taxon>
        <taxon>Aphelinidae</taxon>
        <taxon>Aphelininae</taxon>
        <taxon>Eretmocerus</taxon>
    </lineage>
</organism>
<comment type="caution">
    <text evidence="1">The sequence shown here is derived from an EMBL/GenBank/DDBJ whole genome shotgun (WGS) entry which is preliminary data.</text>
</comment>
<protein>
    <submittedName>
        <fullName evidence="1">Uncharacterized protein</fullName>
    </submittedName>
</protein>
<dbReference type="EMBL" id="CM056743">
    <property type="protein sequence ID" value="KAJ8670238.1"/>
    <property type="molecule type" value="Genomic_DNA"/>
</dbReference>
<keyword evidence="2" id="KW-1185">Reference proteome</keyword>
<accession>A0ACC2NGE0</accession>
<name>A0ACC2NGE0_9HYME</name>
<evidence type="ECO:0000313" key="2">
    <source>
        <dbReference type="Proteomes" id="UP001239111"/>
    </source>
</evidence>
<reference evidence="1" key="1">
    <citation type="submission" date="2023-04" db="EMBL/GenBank/DDBJ databases">
        <title>A chromosome-level genome assembly of the parasitoid wasp Eretmocerus hayati.</title>
        <authorList>
            <person name="Zhong Y."/>
            <person name="Liu S."/>
            <person name="Liu Y."/>
        </authorList>
    </citation>
    <scope>NUCLEOTIDE SEQUENCE</scope>
    <source>
        <strain evidence="1">ZJU_SS_LIU_2023</strain>
    </source>
</reference>
<gene>
    <name evidence="1" type="ORF">QAD02_001497</name>
</gene>
<evidence type="ECO:0000313" key="1">
    <source>
        <dbReference type="EMBL" id="KAJ8670238.1"/>
    </source>
</evidence>